<dbReference type="GO" id="GO:0005737">
    <property type="term" value="C:cytoplasm"/>
    <property type="evidence" value="ECO:0007669"/>
    <property type="project" value="UniProtKB-ARBA"/>
</dbReference>
<dbReference type="SUPFAM" id="SSF50475">
    <property type="entry name" value="FMN-binding split barrel"/>
    <property type="match status" value="1"/>
</dbReference>
<organism evidence="3 4">
    <name type="scientific">Achlya hypogyna</name>
    <name type="common">Oomycete</name>
    <name type="synonym">Protoachlya hypogyna</name>
    <dbReference type="NCBI Taxonomy" id="1202772"/>
    <lineage>
        <taxon>Eukaryota</taxon>
        <taxon>Sar</taxon>
        <taxon>Stramenopiles</taxon>
        <taxon>Oomycota</taxon>
        <taxon>Saprolegniomycetes</taxon>
        <taxon>Saprolegniales</taxon>
        <taxon>Achlyaceae</taxon>
        <taxon>Achlya</taxon>
    </lineage>
</organism>
<reference evidence="3 4" key="1">
    <citation type="journal article" date="2014" name="Genome Biol. Evol.">
        <title>The secreted proteins of Achlya hypogyna and Thraustotheca clavata identify the ancestral oomycete secretome and reveal gene acquisitions by horizontal gene transfer.</title>
        <authorList>
            <person name="Misner I."/>
            <person name="Blouin N."/>
            <person name="Leonard G."/>
            <person name="Richards T.A."/>
            <person name="Lane C.E."/>
        </authorList>
    </citation>
    <scope>NUCLEOTIDE SEQUENCE [LARGE SCALE GENOMIC DNA]</scope>
    <source>
        <strain evidence="3 4">ATCC 48635</strain>
    </source>
</reference>
<dbReference type="Proteomes" id="UP000243579">
    <property type="component" value="Unassembled WGS sequence"/>
</dbReference>
<keyword evidence="1" id="KW-0472">Membrane</keyword>
<sequence>MSERTTMLGHTDAPHSNGRNFLAGVLAGALGVFALGAVFLHSTSVVTTPIALETQNLAASPALSSLPGVSAADLALLDAPLDPASGLTQEEWTSARVARWIVHANTWATIATTSVHLKGAPFTSLISYSDGNGMNPGNATGHLFFYSSKVGSTGKDLAASSQASVSISMAQLNHCELDPQDPTCWRVIFSGNVIPVDGDDKTKALTALYSKHPQMRDWPDNHSFSAYEMHPTEILLLDFYGPAKHVSPAAYYSVRF</sequence>
<keyword evidence="1" id="KW-0812">Transmembrane</keyword>
<protein>
    <recommendedName>
        <fullName evidence="2">CREG-like beta-barrel domain-containing protein</fullName>
    </recommendedName>
</protein>
<gene>
    <name evidence="3" type="ORF">ACHHYP_16253</name>
</gene>
<dbReference type="AlphaFoldDB" id="A0A1V9Y9E3"/>
<dbReference type="PANTHER" id="PTHR13343:SF17">
    <property type="entry name" value="CELLULAR REPRESSOR OF E1A-STIMULATED GENES, ISOFORM A"/>
    <property type="match status" value="1"/>
</dbReference>
<dbReference type="EMBL" id="JNBR01002498">
    <property type="protein sequence ID" value="OQR82299.1"/>
    <property type="molecule type" value="Genomic_DNA"/>
</dbReference>
<dbReference type="PANTHER" id="PTHR13343">
    <property type="entry name" value="CREG1 PROTEIN"/>
    <property type="match status" value="1"/>
</dbReference>
<dbReference type="InterPro" id="IPR012349">
    <property type="entry name" value="Split_barrel_FMN-bd"/>
</dbReference>
<evidence type="ECO:0000313" key="4">
    <source>
        <dbReference type="Proteomes" id="UP000243579"/>
    </source>
</evidence>
<dbReference type="Pfam" id="PF13883">
    <property type="entry name" value="CREG_beta-barrel"/>
    <property type="match status" value="1"/>
</dbReference>
<name>A0A1V9Y9E3_ACHHY</name>
<comment type="caution">
    <text evidence="3">The sequence shown here is derived from an EMBL/GenBank/DDBJ whole genome shotgun (WGS) entry which is preliminary data.</text>
</comment>
<feature type="transmembrane region" description="Helical" evidence="1">
    <location>
        <begin position="21"/>
        <end position="40"/>
    </location>
</feature>
<dbReference type="OrthoDB" id="73488at2759"/>
<dbReference type="InterPro" id="IPR055343">
    <property type="entry name" value="CREG_beta-barrel"/>
</dbReference>
<keyword evidence="1" id="KW-1133">Transmembrane helix</keyword>
<keyword evidence="4" id="KW-1185">Reference proteome</keyword>
<evidence type="ECO:0000259" key="2">
    <source>
        <dbReference type="Pfam" id="PF13883"/>
    </source>
</evidence>
<feature type="domain" description="CREG-like beta-barrel" evidence="2">
    <location>
        <begin position="93"/>
        <end position="253"/>
    </location>
</feature>
<proteinExistence type="predicted"/>
<evidence type="ECO:0000256" key="1">
    <source>
        <dbReference type="SAM" id="Phobius"/>
    </source>
</evidence>
<accession>A0A1V9Y9E3</accession>
<dbReference type="Gene3D" id="2.30.110.10">
    <property type="entry name" value="Electron Transport, Fmn-binding Protein, Chain A"/>
    <property type="match status" value="1"/>
</dbReference>
<evidence type="ECO:0000313" key="3">
    <source>
        <dbReference type="EMBL" id="OQR82299.1"/>
    </source>
</evidence>